<dbReference type="EMBL" id="CP109546">
    <property type="protein sequence ID" value="WTZ13162.1"/>
    <property type="molecule type" value="Genomic_DNA"/>
</dbReference>
<evidence type="ECO:0000256" key="1">
    <source>
        <dbReference type="ARBA" id="ARBA00022612"/>
    </source>
</evidence>
<dbReference type="InterPro" id="IPR035421">
    <property type="entry name" value="Terminase_6C"/>
</dbReference>
<accession>A0AAU3I6T5</accession>
<dbReference type="AlphaFoldDB" id="A0AAU3I6T5"/>
<feature type="compositionally biased region" description="Acidic residues" evidence="2">
    <location>
        <begin position="1"/>
        <end position="20"/>
    </location>
</feature>
<dbReference type="Gene3D" id="3.30.420.240">
    <property type="match status" value="1"/>
</dbReference>
<dbReference type="InterPro" id="IPR027417">
    <property type="entry name" value="P-loop_NTPase"/>
</dbReference>
<organism evidence="4">
    <name type="scientific">Streptomyces sp. NBC_01393</name>
    <dbReference type="NCBI Taxonomy" id="2903851"/>
    <lineage>
        <taxon>Bacteria</taxon>
        <taxon>Bacillati</taxon>
        <taxon>Actinomycetota</taxon>
        <taxon>Actinomycetes</taxon>
        <taxon>Kitasatosporales</taxon>
        <taxon>Streptomycetaceae</taxon>
        <taxon>Streptomyces</taxon>
    </lineage>
</organism>
<reference evidence="4" key="1">
    <citation type="submission" date="2022-10" db="EMBL/GenBank/DDBJ databases">
        <title>The complete genomes of actinobacterial strains from the NBC collection.</title>
        <authorList>
            <person name="Joergensen T.S."/>
            <person name="Alvarez Arevalo M."/>
            <person name="Sterndorff E.B."/>
            <person name="Faurdal D."/>
            <person name="Vuksanovic O."/>
            <person name="Mourched A.-S."/>
            <person name="Charusanti P."/>
            <person name="Shaw S."/>
            <person name="Blin K."/>
            <person name="Weber T."/>
        </authorList>
    </citation>
    <scope>NUCLEOTIDE SEQUENCE</scope>
    <source>
        <strain evidence="4">NBC_01393</strain>
    </source>
</reference>
<evidence type="ECO:0000256" key="2">
    <source>
        <dbReference type="SAM" id="MobiDB-lite"/>
    </source>
</evidence>
<evidence type="ECO:0000259" key="3">
    <source>
        <dbReference type="Pfam" id="PF17289"/>
    </source>
</evidence>
<keyword evidence="1" id="KW-1188">Viral release from host cell</keyword>
<sequence>MSVVSEDVEHDEDITSDETDAERQARLDTEVVLDRTSQRFVDELVAKLLVIVDEVSGHPLRPYQRPFAARLIESLIIDDGATITALFSRQSGKSETVANCVAACMIMLPRLAKIFPDLLGKFKEGLWVGAFAPVEEQADNLYGRIVSRLTSEHALEIMADPEIDETVQGKGRSITLKRSGSLVRKQTCHPRATIEGRTYHLILIDECQGADAKMVNKSIGPMGASTNATMVFTGTPTYEKGVFYNQIQINRRTATRRGARQNHFDADWKEVSKWSDYYRKFVKKELLRIGEDSDEFKLSYRLIWLLDKGMFTTGERMDELGDPSMQVVPAYHSSPIVIGIDPARKQDSTIVTAVWVRWEQPDEYGYFEHRILNWLDLAGMDWEAQYFRIVEFVQNYNVMAIAVDEGGVGDVVISRLKVLLPHIDIVPLSSQRPEQSKRWKHLMELMDRGHISWPAHAYTRRLKSYKRFRQQMEDLEKKFEGPYVLAEAPRAADAHDDYADSLALACVLTKDYTMPEIEQSNSPFH</sequence>
<protein>
    <recommendedName>
        <fullName evidence="3">Terminase large subunit gp17-like C-terminal domain-containing protein</fullName>
    </recommendedName>
</protein>
<feature type="domain" description="Terminase large subunit gp17-like C-terminal" evidence="3">
    <location>
        <begin position="338"/>
        <end position="505"/>
    </location>
</feature>
<dbReference type="Gene3D" id="3.40.50.300">
    <property type="entry name" value="P-loop containing nucleotide triphosphate hydrolases"/>
    <property type="match status" value="1"/>
</dbReference>
<dbReference type="Pfam" id="PF17289">
    <property type="entry name" value="Terminase_6C"/>
    <property type="match status" value="1"/>
</dbReference>
<gene>
    <name evidence="4" type="ORF">OG699_37505</name>
</gene>
<proteinExistence type="predicted"/>
<evidence type="ECO:0000313" key="4">
    <source>
        <dbReference type="EMBL" id="WTZ13162.1"/>
    </source>
</evidence>
<name>A0AAU3I6T5_9ACTN</name>
<feature type="region of interest" description="Disordered" evidence="2">
    <location>
        <begin position="1"/>
        <end position="22"/>
    </location>
</feature>